<gene>
    <name evidence="1" type="ORF">B0H17DRAFT_1082863</name>
</gene>
<proteinExistence type="predicted"/>
<reference evidence="1" key="1">
    <citation type="submission" date="2023-03" db="EMBL/GenBank/DDBJ databases">
        <title>Massive genome expansion in bonnet fungi (Mycena s.s.) driven by repeated elements and novel gene families across ecological guilds.</title>
        <authorList>
            <consortium name="Lawrence Berkeley National Laboratory"/>
            <person name="Harder C.B."/>
            <person name="Miyauchi S."/>
            <person name="Viragh M."/>
            <person name="Kuo A."/>
            <person name="Thoen E."/>
            <person name="Andreopoulos B."/>
            <person name="Lu D."/>
            <person name="Skrede I."/>
            <person name="Drula E."/>
            <person name="Henrissat B."/>
            <person name="Morin E."/>
            <person name="Kohler A."/>
            <person name="Barry K."/>
            <person name="LaButti K."/>
            <person name="Morin E."/>
            <person name="Salamov A."/>
            <person name="Lipzen A."/>
            <person name="Mereny Z."/>
            <person name="Hegedus B."/>
            <person name="Baldrian P."/>
            <person name="Stursova M."/>
            <person name="Weitz H."/>
            <person name="Taylor A."/>
            <person name="Grigoriev I.V."/>
            <person name="Nagy L.G."/>
            <person name="Martin F."/>
            <person name="Kauserud H."/>
        </authorList>
    </citation>
    <scope>NUCLEOTIDE SEQUENCE</scope>
    <source>
        <strain evidence="1">CBHHK067</strain>
    </source>
</reference>
<sequence>MPVKSSHRFWKTRLNTRGSRNPGRRDGFLWNGNAFICPGDIDGFRCDLRGYPRVADAHDAADLKRCLAEIEVDRDRPPTPGAPHEVAILDIARHARLKGVAKEFELLEAPRRIIALEEDVFPDGPQFTEDDAWEWEDIDEFDLDSGVLEDSPRKRDSSTVSGTRRRAYADVLRGAMG</sequence>
<evidence type="ECO:0000313" key="1">
    <source>
        <dbReference type="EMBL" id="KAJ7673528.1"/>
    </source>
</evidence>
<name>A0AAD7D1H6_MYCRO</name>
<comment type="caution">
    <text evidence="1">The sequence shown here is derived from an EMBL/GenBank/DDBJ whole genome shotgun (WGS) entry which is preliminary data.</text>
</comment>
<evidence type="ECO:0000313" key="2">
    <source>
        <dbReference type="Proteomes" id="UP001221757"/>
    </source>
</evidence>
<dbReference type="Proteomes" id="UP001221757">
    <property type="component" value="Unassembled WGS sequence"/>
</dbReference>
<protein>
    <submittedName>
        <fullName evidence="1">Uncharacterized protein</fullName>
    </submittedName>
</protein>
<organism evidence="1 2">
    <name type="scientific">Mycena rosella</name>
    <name type="common">Pink bonnet</name>
    <name type="synonym">Agaricus rosellus</name>
    <dbReference type="NCBI Taxonomy" id="1033263"/>
    <lineage>
        <taxon>Eukaryota</taxon>
        <taxon>Fungi</taxon>
        <taxon>Dikarya</taxon>
        <taxon>Basidiomycota</taxon>
        <taxon>Agaricomycotina</taxon>
        <taxon>Agaricomycetes</taxon>
        <taxon>Agaricomycetidae</taxon>
        <taxon>Agaricales</taxon>
        <taxon>Marasmiineae</taxon>
        <taxon>Mycenaceae</taxon>
        <taxon>Mycena</taxon>
    </lineage>
</organism>
<keyword evidence="2" id="KW-1185">Reference proteome</keyword>
<accession>A0AAD7D1H6</accession>
<dbReference type="AlphaFoldDB" id="A0AAD7D1H6"/>
<dbReference type="EMBL" id="JARKIE010000161">
    <property type="protein sequence ID" value="KAJ7673528.1"/>
    <property type="molecule type" value="Genomic_DNA"/>
</dbReference>